<reference evidence="2 3" key="1">
    <citation type="journal article" date="2017" name="Genome Announc.">
        <title>Draft Genome Sequence of Romboutsia weinsteinii sp. nov. Strain CCRI-19649(T) Isolated from Surface Water.</title>
        <authorList>
            <person name="Maheux A.F."/>
            <person name="Boudreau D.K."/>
            <person name="Berube E."/>
            <person name="Boissinot M."/>
            <person name="Cantin P."/>
            <person name="Raymond F."/>
            <person name="Corbeil J."/>
            <person name="Omar R.F."/>
            <person name="Bergeron M.G."/>
        </authorList>
    </citation>
    <scope>NUCLEOTIDE SEQUENCE [LARGE SCALE GENOMIC DNA]</scope>
    <source>
        <strain evidence="2 3">CCRI-19649</strain>
    </source>
</reference>
<dbReference type="AlphaFoldDB" id="A0A371J543"/>
<evidence type="ECO:0000313" key="2">
    <source>
        <dbReference type="EMBL" id="RDY27879.1"/>
    </source>
</evidence>
<name>A0A371J543_9FIRM</name>
<organism evidence="2 3">
    <name type="scientific">Romboutsia weinsteinii</name>
    <dbReference type="NCBI Taxonomy" id="2020949"/>
    <lineage>
        <taxon>Bacteria</taxon>
        <taxon>Bacillati</taxon>
        <taxon>Bacillota</taxon>
        <taxon>Clostridia</taxon>
        <taxon>Peptostreptococcales</taxon>
        <taxon>Peptostreptococcaceae</taxon>
        <taxon>Romboutsia</taxon>
    </lineage>
</organism>
<evidence type="ECO:0000313" key="3">
    <source>
        <dbReference type="Proteomes" id="UP000215694"/>
    </source>
</evidence>
<sequence>MKKKRNYIIGIIILAIMIIIAISVSYMSKNSKVENKKEQIEESTNIKLEDKQLEIFKTLVGLESKEMKIVDNPLRVDGTFLIPQETVLNGVNYYLKTSKNKDIKDVEVSLLENSIKIKAKYNLFGTFKTPVEISVVPSLTKDSDIKLDLKDIKVLNLKINQKLIDSIIDNWFTNQEGITIDGGDVIIDKKNLKGITVKDISIKSSNLIIGLSLKLD</sequence>
<accession>A0A371J543</accession>
<feature type="transmembrane region" description="Helical" evidence="1">
    <location>
        <begin position="7"/>
        <end position="27"/>
    </location>
</feature>
<dbReference type="RefSeq" id="WP_094368954.1">
    <property type="nucleotide sequence ID" value="NZ_NOJY02000010.1"/>
</dbReference>
<evidence type="ECO:0008006" key="4">
    <source>
        <dbReference type="Google" id="ProtNLM"/>
    </source>
</evidence>
<protein>
    <recommendedName>
        <fullName evidence="4">DUF2140 family protein</fullName>
    </recommendedName>
</protein>
<evidence type="ECO:0000256" key="1">
    <source>
        <dbReference type="SAM" id="Phobius"/>
    </source>
</evidence>
<keyword evidence="1" id="KW-1133">Transmembrane helix</keyword>
<dbReference type="EMBL" id="NOJY02000010">
    <property type="protein sequence ID" value="RDY27879.1"/>
    <property type="molecule type" value="Genomic_DNA"/>
</dbReference>
<dbReference type="OrthoDB" id="1751732at2"/>
<keyword evidence="1" id="KW-0812">Transmembrane</keyword>
<dbReference type="Proteomes" id="UP000215694">
    <property type="component" value="Unassembled WGS sequence"/>
</dbReference>
<proteinExistence type="predicted"/>
<keyword evidence="1" id="KW-0472">Membrane</keyword>
<keyword evidence="3" id="KW-1185">Reference proteome</keyword>
<gene>
    <name evidence="2" type="ORF">CHL78_007700</name>
</gene>
<comment type="caution">
    <text evidence="2">The sequence shown here is derived from an EMBL/GenBank/DDBJ whole genome shotgun (WGS) entry which is preliminary data.</text>
</comment>